<evidence type="ECO:0000313" key="5">
    <source>
        <dbReference type="Proteomes" id="UP000013923"/>
    </source>
</evidence>
<proteinExistence type="predicted"/>
<organismHost>
    <name type="scientific">Prochlorococcus</name>
    <dbReference type="NCBI Taxonomy" id="1218"/>
</organismHost>
<name>Q58MK9_BPPRM</name>
<dbReference type="Proteomes" id="UP000013923">
    <property type="component" value="Genome"/>
</dbReference>
<dbReference type="PANTHER" id="PTHR30337">
    <property type="entry name" value="COMPONENT OF ATP-DEPENDENT DSDNA EXONUCLEASE"/>
    <property type="match status" value="1"/>
</dbReference>
<reference evidence="2 4" key="1">
    <citation type="journal article" date="2005" name="PLoS Biol.">
        <title>Three Prochlorococcus cyanophage genomes: signature features and ecological interpretations.</title>
        <authorList>
            <person name="Sullivan M.B."/>
            <person name="Coleman M.L."/>
            <person name="Weigele P."/>
            <person name="Rohwer F."/>
            <person name="Chisholm S.W."/>
        </authorList>
    </citation>
    <scope>NUCLEOTIDE SEQUENCE</scope>
</reference>
<dbReference type="KEGG" id="vg:3294397"/>
<dbReference type="InterPro" id="IPR004843">
    <property type="entry name" value="Calcineurin-like_PHP"/>
</dbReference>
<dbReference type="GO" id="GO:0004519">
    <property type="term" value="F:endonuclease activity"/>
    <property type="evidence" value="ECO:0007669"/>
    <property type="project" value="UniProtKB-KW"/>
</dbReference>
<keyword evidence="4" id="KW-1185">Reference proteome</keyword>
<dbReference type="GO" id="GO:0016787">
    <property type="term" value="F:hydrolase activity"/>
    <property type="evidence" value="ECO:0007669"/>
    <property type="project" value="InterPro"/>
</dbReference>
<feature type="domain" description="Calcineurin-like phosphoesterase" evidence="1">
    <location>
        <begin position="1"/>
        <end position="190"/>
    </location>
</feature>
<evidence type="ECO:0000313" key="2">
    <source>
        <dbReference type="EMBL" id="AAX44523.1"/>
    </source>
</evidence>
<dbReference type="InterPro" id="IPR050535">
    <property type="entry name" value="DNA_Repair-Maintenance_Comp"/>
</dbReference>
<evidence type="ECO:0000313" key="4">
    <source>
        <dbReference type="Proteomes" id="UP000000991"/>
    </source>
</evidence>
<dbReference type="InterPro" id="IPR029052">
    <property type="entry name" value="Metallo-depent_PP-like"/>
</dbReference>
<dbReference type="Proteomes" id="UP000000991">
    <property type="component" value="Segment"/>
</dbReference>
<keyword evidence="2" id="KW-0255">Endonuclease</keyword>
<accession>Q58MK9</accession>
<dbReference type="EMBL" id="AY939844">
    <property type="protein sequence ID" value="AAX44523.1"/>
    <property type="molecule type" value="Genomic_DNA"/>
</dbReference>
<organism evidence="2 4">
    <name type="scientific">Prochlorococcus phage P-SSM2</name>
    <dbReference type="NCBI Taxonomy" id="268746"/>
    <lineage>
        <taxon>Viruses</taxon>
        <taxon>Duplodnaviria</taxon>
        <taxon>Heunggongvirae</taxon>
        <taxon>Uroviricota</taxon>
        <taxon>Caudoviricetes</taxon>
        <taxon>Pantevenvirales</taxon>
        <taxon>Kyanoviridae</taxon>
        <taxon>Salacisavirus</taxon>
        <taxon>Salacisavirus pssm2</taxon>
    </lineage>
</organism>
<dbReference type="SUPFAM" id="SSF56300">
    <property type="entry name" value="Metallo-dependent phosphatases"/>
    <property type="match status" value="1"/>
</dbReference>
<protein>
    <submittedName>
        <fullName evidence="3">Predicted protein</fullName>
    </submittedName>
    <submittedName>
        <fullName evidence="2">Recombination endonuclease subunit</fullName>
    </submittedName>
</protein>
<reference evidence="2 4" key="3">
    <citation type="journal article" date="2010" name="Environ. Microbiol.">
        <title>Genomic analysis of oceanic cyanobacterial myoviruses compared with T4-like myoviruses from diverse hosts and environments.</title>
        <authorList>
            <person name="Sullivan M.B."/>
            <person name="Huang K.H."/>
            <person name="Ignacio-Espinoza J.C."/>
            <person name="Berlin A.M."/>
            <person name="Kelly L."/>
            <person name="Weigele P.R."/>
            <person name="DeFrancesco A.S."/>
            <person name="Kern S.E."/>
            <person name="Thompson L.R."/>
            <person name="Young S."/>
            <person name="Yandava C."/>
            <person name="Fu R."/>
            <person name="Krastins B."/>
            <person name="Chase M."/>
            <person name="Sarracino D."/>
            <person name="Osburne M.S."/>
            <person name="Henn M.R."/>
            <person name="Chisholm S.W."/>
        </authorList>
    </citation>
    <scope>NUCLEOTIDE SEQUENCE [LARGE SCALE GENOMIC DNA]</scope>
</reference>
<dbReference type="OrthoDB" id="3083at10239"/>
<gene>
    <name evidence="2" type="primary">gp47</name>
    <name evidence="3" type="ORF">PCMG_00148</name>
    <name evidence="2" type="ORF">PSSM2_145</name>
</gene>
<dbReference type="GeneID" id="3294397"/>
<reference evidence="3 5" key="2">
    <citation type="submission" date="2009-10" db="EMBL/GenBank/DDBJ databases">
        <title>The Genome Sequence of Prochlorococcus phage P-SSM2.</title>
        <authorList>
            <consortium name="The Broad Institute Genome Sequencing Platform"/>
            <person name="Henn M.R."/>
            <person name="Sullivan M.S."/>
            <person name="Osburne M.S."/>
            <person name="Levin J."/>
            <person name="Malboeuf C."/>
            <person name="Casali M."/>
            <person name="Russ C."/>
            <person name="Lennon N."/>
            <person name="Chapman S.B."/>
            <person name="Erlich R."/>
            <person name="Young S.K."/>
            <person name="Koehrsen M."/>
            <person name="Yandava C."/>
            <person name="Zeng Q."/>
            <person name="Alvarado L."/>
            <person name="Anderson S."/>
            <person name="Berlin A."/>
            <person name="Borenstein D."/>
            <person name="Chen Z."/>
            <person name="Engels R."/>
            <person name="Freedman E."/>
            <person name="Gellesch M."/>
            <person name="Goldberg J."/>
            <person name="Green L."/>
            <person name="Griggs A."/>
            <person name="Gujja S."/>
            <person name="Heilman E.R."/>
            <person name="Heiman D."/>
            <person name="Hepburn T."/>
            <person name="Howarth C."/>
            <person name="Jen D."/>
            <person name="Larson L."/>
            <person name="Lewis B."/>
            <person name="Mehta T."/>
            <person name="Park D."/>
            <person name="Pearson M."/>
            <person name="Richards J."/>
            <person name="Rizzolo K."/>
            <person name="Roberts A."/>
            <person name="Ryan E."/>
            <person name="Saif S."/>
            <person name="Shea T."/>
            <person name="Shenoy N."/>
            <person name="Sisk P."/>
            <person name="Stolte C."/>
            <person name="Sykes S."/>
            <person name="Walk T."/>
            <person name="White J."/>
            <person name="Yu Q."/>
            <person name="Coleman M.L."/>
            <person name="Huang K.H."/>
            <person name="Weigele P.R."/>
            <person name="DeFrancesco A.S."/>
            <person name="Kern S.E."/>
            <person name="Thompson L.R."/>
            <person name="Fu R."/>
            <person name="Hombeck B."/>
            <person name="Chisholm S.W."/>
            <person name="Haas B."/>
            <person name="Nusbaum C."/>
            <person name="Birren B."/>
        </authorList>
    </citation>
    <scope>NUCLEOTIDE SEQUENCE [LARGE SCALE GENOMIC DNA]</scope>
    <source>
        <strain evidence="3">P-SSM2</strain>
    </source>
</reference>
<dbReference type="EMBL" id="GU071092">
    <property type="protein sequence ID" value="ACY76024.1"/>
    <property type="molecule type" value="Genomic_DNA"/>
</dbReference>
<evidence type="ECO:0000259" key="1">
    <source>
        <dbReference type="Pfam" id="PF00149"/>
    </source>
</evidence>
<keyword evidence="2" id="KW-0378">Hydrolase</keyword>
<keyword evidence="2" id="KW-0540">Nuclease</keyword>
<evidence type="ECO:0000313" key="3">
    <source>
        <dbReference type="EMBL" id="ACY76024.1"/>
    </source>
</evidence>
<dbReference type="Pfam" id="PF00149">
    <property type="entry name" value="Metallophos"/>
    <property type="match status" value="1"/>
</dbReference>
<sequence>MKIAIITDQHFGARKGSKSFHSYFKKFYDNVFFPYLEEHKIDTVIDMGDTFDNRRSIDLWSIDWAKETYFDRLQEMGITLHSVVGNHTAYYKDTNEVNTIDLLLKEYNNITTYSETTSIEVGGCNILLVPWINEENREMSLGLIKKSKAPVCMGHLELNGFVATAGHVMDHGMDMDPFKKFKKVYSGHYHTRSNVGNIYYLGNPYEMFWNDCEDSRGFTIFDTETLEQTPINNPYRLFYKVYYEDHNYKLFNTKELKDKIIKLIVRKKTDQKQFEKFIDKLYSTGILELKIIENYVLNESEDFVAEEDENTMSTLNRYIDDSDFECDKNIIKGILQKIYAEACEVD</sequence>
<dbReference type="PANTHER" id="PTHR30337:SF0">
    <property type="entry name" value="NUCLEASE SBCCD SUBUNIT D"/>
    <property type="match status" value="1"/>
</dbReference>
<dbReference type="RefSeq" id="YP_214377.1">
    <property type="nucleotide sequence ID" value="NC_006883.2"/>
</dbReference>
<dbReference type="Gene3D" id="3.60.21.10">
    <property type="match status" value="1"/>
</dbReference>